<comment type="caution">
    <text evidence="3">The sequence shown here is derived from an EMBL/GenBank/DDBJ whole genome shotgun (WGS) entry which is preliminary data.</text>
</comment>
<proteinExistence type="predicted"/>
<evidence type="ECO:0000313" key="3">
    <source>
        <dbReference type="EMBL" id="KAJ7384003.1"/>
    </source>
</evidence>
<accession>A0A9W9ZLM9</accession>
<dbReference type="AlphaFoldDB" id="A0A9W9ZLM9"/>
<protein>
    <recommendedName>
        <fullName evidence="2">Mutator-like transposase domain-containing protein</fullName>
    </recommendedName>
</protein>
<keyword evidence="4" id="KW-1185">Reference proteome</keyword>
<feature type="compositionally biased region" description="Basic residues" evidence="1">
    <location>
        <begin position="1"/>
        <end position="10"/>
    </location>
</feature>
<dbReference type="EMBL" id="MU825892">
    <property type="protein sequence ID" value="KAJ7384003.1"/>
    <property type="molecule type" value="Genomic_DNA"/>
</dbReference>
<feature type="compositionally biased region" description="Polar residues" evidence="1">
    <location>
        <begin position="12"/>
        <end position="23"/>
    </location>
</feature>
<name>A0A9W9ZLM9_9CNID</name>
<feature type="domain" description="Mutator-like transposase" evidence="2">
    <location>
        <begin position="150"/>
        <end position="431"/>
    </location>
</feature>
<organism evidence="3 4">
    <name type="scientific">Desmophyllum pertusum</name>
    <dbReference type="NCBI Taxonomy" id="174260"/>
    <lineage>
        <taxon>Eukaryota</taxon>
        <taxon>Metazoa</taxon>
        <taxon>Cnidaria</taxon>
        <taxon>Anthozoa</taxon>
        <taxon>Hexacorallia</taxon>
        <taxon>Scleractinia</taxon>
        <taxon>Caryophylliina</taxon>
        <taxon>Caryophylliidae</taxon>
        <taxon>Desmophyllum</taxon>
    </lineage>
</organism>
<reference evidence="3" key="1">
    <citation type="submission" date="2023-01" db="EMBL/GenBank/DDBJ databases">
        <title>Genome assembly of the deep-sea coral Lophelia pertusa.</title>
        <authorList>
            <person name="Herrera S."/>
            <person name="Cordes E."/>
        </authorList>
    </citation>
    <scope>NUCLEOTIDE SEQUENCE</scope>
    <source>
        <strain evidence="3">USNM1676648</strain>
        <tissue evidence="3">Polyp</tissue>
    </source>
</reference>
<evidence type="ECO:0000259" key="2">
    <source>
        <dbReference type="Pfam" id="PF20700"/>
    </source>
</evidence>
<sequence>MPKVAKRKRLCSQASSSRWSSLPQKKDVACQVNFDLEQHSSPQSTSIATQTEWESGDSLVNSLVMDECEISPAEKLQDVVSVAALQLASLDLPSEDSEKSSSPATFAKEGETVSKVKRLIVEKDHKLEELTNNRLYVKPSTLVISDSEVLRDAVLKSNKCNGCGESGTLKFVNETEAHTGVLKLDYICSNCEKMFSLTSNDEVIRTRTKPKAYLANYILLTFLVCGEYYKDYDHIMGTLGIGHFTPQQWIRVIEWIEPEVEKIANWSVQQARKQIRARGDADKLEVMFDGFYLTRGHYSNNASATMHDAKTGNIIGYAHRTKRGEGANWEGTSGGAEGNMLDEILVELIEKEKLKIKKAIIDKDAACHEVLLSRSPETDIVYCGNHTAKTFHTDLERVKKTPCQCKSLGLPKCKRMTDGLINNAKKCLKKLNKV</sequence>
<dbReference type="InterPro" id="IPR049012">
    <property type="entry name" value="Mutator_transp_dom"/>
</dbReference>
<dbReference type="PANTHER" id="PTHR34485:SF2">
    <property type="entry name" value="PROLINE RICH, LACRIMAL 1"/>
    <property type="match status" value="1"/>
</dbReference>
<dbReference type="Pfam" id="PF20700">
    <property type="entry name" value="Mutator"/>
    <property type="match status" value="1"/>
</dbReference>
<dbReference type="Proteomes" id="UP001163046">
    <property type="component" value="Unassembled WGS sequence"/>
</dbReference>
<evidence type="ECO:0000313" key="4">
    <source>
        <dbReference type="Proteomes" id="UP001163046"/>
    </source>
</evidence>
<gene>
    <name evidence="3" type="ORF">OS493_024696</name>
</gene>
<evidence type="ECO:0000256" key="1">
    <source>
        <dbReference type="SAM" id="MobiDB-lite"/>
    </source>
</evidence>
<feature type="region of interest" description="Disordered" evidence="1">
    <location>
        <begin position="1"/>
        <end position="25"/>
    </location>
</feature>
<dbReference type="PANTHER" id="PTHR34485">
    <property type="entry name" value="PROLINE-RICH, LACRIMAL 1"/>
    <property type="match status" value="1"/>
</dbReference>